<dbReference type="InterPro" id="IPR007061">
    <property type="entry name" value="MST-like"/>
</dbReference>
<keyword evidence="2" id="KW-1185">Reference proteome</keyword>
<evidence type="ECO:0000313" key="1">
    <source>
        <dbReference type="EMBL" id="GAA2020048.1"/>
    </source>
</evidence>
<proteinExistence type="predicted"/>
<dbReference type="Proteomes" id="UP001500751">
    <property type="component" value="Unassembled WGS sequence"/>
</dbReference>
<accession>A0ABP5FCW5</accession>
<evidence type="ECO:0000313" key="2">
    <source>
        <dbReference type="Proteomes" id="UP001500751"/>
    </source>
</evidence>
<gene>
    <name evidence="1" type="ORF">GCM10009839_15800</name>
</gene>
<dbReference type="Pfam" id="PF04978">
    <property type="entry name" value="MST"/>
    <property type="match status" value="1"/>
</dbReference>
<dbReference type="SUPFAM" id="SSF109854">
    <property type="entry name" value="DinB/YfiT-like putative metalloenzymes"/>
    <property type="match status" value="1"/>
</dbReference>
<protein>
    <submittedName>
        <fullName evidence="1">DinB family protein</fullName>
    </submittedName>
</protein>
<name>A0ABP5FCW5_9ACTN</name>
<sequence length="176" mass="19982">MTTDSAWTAPTIVRRENVPADTERETLDRYLDWHRETLLWKCGGLTGAALASRPLTTTGLSLLGLLRHMALVERWWFRVRFGGDETLDQIYCTDDNPDGDFDDGTAESAEADYGIYLAEVALARQEVQGRGLDELFQGRKHELTVRWLYLHMIEEYARHLGHADLLREAIDGSTGD</sequence>
<dbReference type="RefSeq" id="WP_344664848.1">
    <property type="nucleotide sequence ID" value="NZ_BAAAQN010000006.1"/>
</dbReference>
<dbReference type="Gene3D" id="1.20.120.450">
    <property type="entry name" value="dinb family like domain"/>
    <property type="match status" value="1"/>
</dbReference>
<dbReference type="InterPro" id="IPR034660">
    <property type="entry name" value="DinB/YfiT-like"/>
</dbReference>
<reference evidence="2" key="1">
    <citation type="journal article" date="2019" name="Int. J. Syst. Evol. Microbiol.">
        <title>The Global Catalogue of Microorganisms (GCM) 10K type strain sequencing project: providing services to taxonomists for standard genome sequencing and annotation.</title>
        <authorList>
            <consortium name="The Broad Institute Genomics Platform"/>
            <consortium name="The Broad Institute Genome Sequencing Center for Infectious Disease"/>
            <person name="Wu L."/>
            <person name="Ma J."/>
        </authorList>
    </citation>
    <scope>NUCLEOTIDE SEQUENCE [LARGE SCALE GENOMIC DNA]</scope>
    <source>
        <strain evidence="2">JCM 16014</strain>
    </source>
</reference>
<comment type="caution">
    <text evidence="1">The sequence shown here is derived from an EMBL/GenBank/DDBJ whole genome shotgun (WGS) entry which is preliminary data.</text>
</comment>
<dbReference type="EMBL" id="BAAAQN010000006">
    <property type="protein sequence ID" value="GAA2020048.1"/>
    <property type="molecule type" value="Genomic_DNA"/>
</dbReference>
<organism evidence="1 2">
    <name type="scientific">Catenulispora yoronensis</name>
    <dbReference type="NCBI Taxonomy" id="450799"/>
    <lineage>
        <taxon>Bacteria</taxon>
        <taxon>Bacillati</taxon>
        <taxon>Actinomycetota</taxon>
        <taxon>Actinomycetes</taxon>
        <taxon>Catenulisporales</taxon>
        <taxon>Catenulisporaceae</taxon>
        <taxon>Catenulispora</taxon>
    </lineage>
</organism>